<evidence type="ECO:0008006" key="3">
    <source>
        <dbReference type="Google" id="ProtNLM"/>
    </source>
</evidence>
<evidence type="ECO:0000313" key="2">
    <source>
        <dbReference type="Proteomes" id="UP000644756"/>
    </source>
</evidence>
<proteinExistence type="predicted"/>
<keyword evidence="2" id="KW-1185">Reference proteome</keyword>
<accession>A0A917G1C0</accession>
<comment type="caution">
    <text evidence="1">The sequence shown here is derived from an EMBL/GenBank/DDBJ whole genome shotgun (WGS) entry which is preliminary data.</text>
</comment>
<evidence type="ECO:0000313" key="1">
    <source>
        <dbReference type="EMBL" id="GGG17915.1"/>
    </source>
</evidence>
<name>A0A917G1C0_9BACL</name>
<sequence length="317" mass="37235">MTTLYKSIRTYELESWIQANLKKQQLDIKESIAAMHYINDLTGHHYKIIEELDLIRTGGDTGKQPEARFIDVVTNETAVIEIKNFPFESNEEKAGLLYTRPKLLQWIQEFHQAHANADTRIVFEILIKKPSINPILALQDLKQGDLFAGISNKFLDLKASKWHRSKPYFQISDFRMHFDEHPGSFVVVEEALDPIDINAAITETINYERYVDLLHKEWTVKKWDDKFKHARYKDDSKYLYLKIGMGYPHDFAIANGQFTIQKFGDTLLRKYGSTQSLRQLRGILFFAERHYQLLEQVEGEFRWKPLLKLDNSFTLQE</sequence>
<dbReference type="AlphaFoldDB" id="A0A917G1C0"/>
<organism evidence="1 2">
    <name type="scientific">Paenibacillus abyssi</name>
    <dbReference type="NCBI Taxonomy" id="1340531"/>
    <lineage>
        <taxon>Bacteria</taxon>
        <taxon>Bacillati</taxon>
        <taxon>Bacillota</taxon>
        <taxon>Bacilli</taxon>
        <taxon>Bacillales</taxon>
        <taxon>Paenibacillaceae</taxon>
        <taxon>Paenibacillus</taxon>
    </lineage>
</organism>
<dbReference type="EMBL" id="BMGR01000014">
    <property type="protein sequence ID" value="GGG17915.1"/>
    <property type="molecule type" value="Genomic_DNA"/>
</dbReference>
<gene>
    <name evidence="1" type="ORF">GCM10010916_38400</name>
</gene>
<reference evidence="1" key="2">
    <citation type="submission" date="2020-09" db="EMBL/GenBank/DDBJ databases">
        <authorList>
            <person name="Sun Q."/>
            <person name="Zhou Y."/>
        </authorList>
    </citation>
    <scope>NUCLEOTIDE SEQUENCE</scope>
    <source>
        <strain evidence="1">CGMCC 1.12987</strain>
    </source>
</reference>
<reference evidence="1" key="1">
    <citation type="journal article" date="2014" name="Int. J. Syst. Evol. Microbiol.">
        <title>Complete genome sequence of Corynebacterium casei LMG S-19264T (=DSM 44701T), isolated from a smear-ripened cheese.</title>
        <authorList>
            <consortium name="US DOE Joint Genome Institute (JGI-PGF)"/>
            <person name="Walter F."/>
            <person name="Albersmeier A."/>
            <person name="Kalinowski J."/>
            <person name="Ruckert C."/>
        </authorList>
    </citation>
    <scope>NUCLEOTIDE SEQUENCE</scope>
    <source>
        <strain evidence="1">CGMCC 1.12987</strain>
    </source>
</reference>
<dbReference type="Proteomes" id="UP000644756">
    <property type="component" value="Unassembled WGS sequence"/>
</dbReference>
<dbReference type="RefSeq" id="WP_188532690.1">
    <property type="nucleotide sequence ID" value="NZ_BMGR01000014.1"/>
</dbReference>
<protein>
    <recommendedName>
        <fullName evidence="3">Restriction endonuclease</fullName>
    </recommendedName>
</protein>